<dbReference type="CDD" id="cd11399">
    <property type="entry name" value="bHLHzip_scHMS1_like"/>
    <property type="match status" value="1"/>
</dbReference>
<name>A0A3M7ACB4_HORWE</name>
<dbReference type="InterPro" id="IPR036638">
    <property type="entry name" value="HLH_DNA-bd_sf"/>
</dbReference>
<feature type="region of interest" description="Disordered" evidence="2">
    <location>
        <begin position="413"/>
        <end position="437"/>
    </location>
</feature>
<dbReference type="EMBL" id="QWIL01001903">
    <property type="protein sequence ID" value="RMX98556.1"/>
    <property type="molecule type" value="Genomic_DNA"/>
</dbReference>
<dbReference type="InterPro" id="IPR019006">
    <property type="entry name" value="Sre1_C"/>
</dbReference>
<feature type="compositionally biased region" description="Polar residues" evidence="2">
    <location>
        <begin position="182"/>
        <end position="194"/>
    </location>
</feature>
<feature type="domain" description="BHLH" evidence="3">
    <location>
        <begin position="243"/>
        <end position="313"/>
    </location>
</feature>
<dbReference type="SUPFAM" id="SSF81995">
    <property type="entry name" value="beta-sandwich domain of Sec23/24"/>
    <property type="match status" value="1"/>
</dbReference>
<keyword evidence="1" id="KW-0175">Coiled coil</keyword>
<evidence type="ECO:0000256" key="1">
    <source>
        <dbReference type="SAM" id="Coils"/>
    </source>
</evidence>
<dbReference type="GO" id="GO:0032933">
    <property type="term" value="P:SREBP signaling pathway"/>
    <property type="evidence" value="ECO:0007669"/>
    <property type="project" value="InterPro"/>
</dbReference>
<dbReference type="OrthoDB" id="2133190at2759"/>
<dbReference type="Gene3D" id="4.10.280.10">
    <property type="entry name" value="Helix-loop-helix DNA-binding domain"/>
    <property type="match status" value="1"/>
</dbReference>
<feature type="compositionally biased region" description="Basic and acidic residues" evidence="2">
    <location>
        <begin position="218"/>
        <end position="229"/>
    </location>
</feature>
<dbReference type="InterPro" id="IPR011598">
    <property type="entry name" value="bHLH_dom"/>
</dbReference>
<dbReference type="InterPro" id="IPR052099">
    <property type="entry name" value="Regulatory_TF_Diverse"/>
</dbReference>
<dbReference type="GO" id="GO:0046983">
    <property type="term" value="F:protein dimerization activity"/>
    <property type="evidence" value="ECO:0007669"/>
    <property type="project" value="InterPro"/>
</dbReference>
<feature type="compositionally biased region" description="Low complexity" evidence="2">
    <location>
        <begin position="162"/>
        <end position="181"/>
    </location>
</feature>
<gene>
    <name evidence="5" type="ORF">D0866_11213</name>
    <name evidence="4" type="ORF">D0867_12395</name>
</gene>
<evidence type="ECO:0000259" key="3">
    <source>
        <dbReference type="PROSITE" id="PS50888"/>
    </source>
</evidence>
<dbReference type="Pfam" id="PF00010">
    <property type="entry name" value="HLH"/>
    <property type="match status" value="1"/>
</dbReference>
<evidence type="ECO:0000313" key="4">
    <source>
        <dbReference type="EMBL" id="RMX98556.1"/>
    </source>
</evidence>
<feature type="region of interest" description="Disordered" evidence="2">
    <location>
        <begin position="1"/>
        <end position="63"/>
    </location>
</feature>
<evidence type="ECO:0000313" key="5">
    <source>
        <dbReference type="EMBL" id="RMY25091.1"/>
    </source>
</evidence>
<dbReference type="Pfam" id="PF09427">
    <property type="entry name" value="DUF2014"/>
    <property type="match status" value="1"/>
</dbReference>
<feature type="region of interest" description="Disordered" evidence="2">
    <location>
        <begin position="339"/>
        <end position="375"/>
    </location>
</feature>
<dbReference type="PANTHER" id="PTHR47336:SF2">
    <property type="entry name" value="TRANSCRIPTION FACTOR HMS1-RELATED"/>
    <property type="match status" value="1"/>
</dbReference>
<feature type="compositionally biased region" description="Polar residues" evidence="2">
    <location>
        <begin position="45"/>
        <end position="54"/>
    </location>
</feature>
<dbReference type="EMBL" id="QWIM01001497">
    <property type="protein sequence ID" value="RMY25091.1"/>
    <property type="molecule type" value="Genomic_DNA"/>
</dbReference>
<sequence>MDPTTTWPEGHMPSFEVGEQGEDWEDWLRWDPAAEPTSPEDGTFHSGSSKNDSPIQDPALPAMNNGLFGKSAVNDTLAPPLIMGEDGLDFGLGRVPDDETFMFGAGENAGPSDFNFDTDTNSFHPPIQEVDSKVDANTGWALPNNAPAPEVDLSTLLHASNQQPFQTASSSSSGFTPPGTQNHSSPASTSQNRTSVSSHSPASANNPPKKRGGRKRKAETQITKDEDQNHSNGDSGADGEDPPTKTSHNVIEKRYRNNLNDKIVELRNSVPSLRAMGRANGGEDNEDLEGLTPAHKLNKATVMAKATEYIKHLEKRNKTMADEMAGLQARLAAVEAAIGSNRDRTSSGHNSPSNTNASVRSRQASSGSLNGSQAQQTYLSVPQEQNTYLTQQQQQAVVQQQQQLQQQQQYMQQQQQPVYARPPNDPAHAQHQQQHQQQYLYGRGGGVMSKVMMGAMAGIMVMEGFGEQQSDDSKQLGAMPGIGHLFKRDATIPSSSAALTRQAAVPMVKVLCVVGALMYILAPLLTWTPKKNKKTYPVVRLPQAPSLASPVEVRRKAWLTAVQTVYVPKHFLLEVAAVTSKMVKLSLRQLIGSETWNVLTGTNKEEEAARIKAWDIAIDAQLAGGDQEVSYYRLLLTLMASGTLPDSPTRLMQKAVHFRVFFWEVANAGYGNMSGFKSFTENVGRIYWDSARRQQRELVHAKSQGRPTAEDGVEVLPDHLAALLELECDDVLSDEMIQRAWNLAWNKRSAYNTSGNAARDAVVEDHAIRSPLDAVAAWYANMTIDDSLLDAFGESPSQFDMEYYIGLAVSIAPPASATHVRALAAKAVLSNVNRENNVLAALEALPVANAAECSTMNVVEHAPAPPEIGLALTMAKLFSLLSSSAPPSAQARAYTAIANLRLQPSNITLLTAVAVYRLIRTTGRERRIPVHTANGLEEMAASLRLWIGTSAGRKAGLHHDDCGRVVELCLNVAKRFGGWDDKDRDSGYGGSPGCSPVRERSEVGRGIVV</sequence>
<feature type="region of interest" description="Disordered" evidence="2">
    <location>
        <begin position="984"/>
        <end position="1009"/>
    </location>
</feature>
<feature type="compositionally biased region" description="Basic residues" evidence="2">
    <location>
        <begin position="208"/>
        <end position="217"/>
    </location>
</feature>
<dbReference type="PROSITE" id="PS50888">
    <property type="entry name" value="BHLH"/>
    <property type="match status" value="1"/>
</dbReference>
<organism evidence="5 7">
    <name type="scientific">Hortaea werneckii</name>
    <name type="common">Black yeast</name>
    <name type="synonym">Cladosporium werneckii</name>
    <dbReference type="NCBI Taxonomy" id="91943"/>
    <lineage>
        <taxon>Eukaryota</taxon>
        <taxon>Fungi</taxon>
        <taxon>Dikarya</taxon>
        <taxon>Ascomycota</taxon>
        <taxon>Pezizomycotina</taxon>
        <taxon>Dothideomycetes</taxon>
        <taxon>Dothideomycetidae</taxon>
        <taxon>Mycosphaerellales</taxon>
        <taxon>Teratosphaeriaceae</taxon>
        <taxon>Hortaea</taxon>
    </lineage>
</organism>
<dbReference type="AlphaFoldDB" id="A0A3M7ACB4"/>
<dbReference type="PANTHER" id="PTHR47336">
    <property type="entry name" value="TRANSCRIPTION FACTOR HMS1-RELATED"/>
    <property type="match status" value="1"/>
</dbReference>
<feature type="region of interest" description="Disordered" evidence="2">
    <location>
        <begin position="162"/>
        <end position="250"/>
    </location>
</feature>
<dbReference type="VEuPathDB" id="FungiDB:BTJ68_01958"/>
<dbReference type="SMART" id="SM00353">
    <property type="entry name" value="HLH"/>
    <property type="match status" value="1"/>
</dbReference>
<feature type="compositionally biased region" description="Low complexity" evidence="2">
    <location>
        <begin position="195"/>
        <end position="207"/>
    </location>
</feature>
<evidence type="ECO:0000256" key="2">
    <source>
        <dbReference type="SAM" id="MobiDB-lite"/>
    </source>
</evidence>
<feature type="compositionally biased region" description="Polar residues" evidence="2">
    <location>
        <begin position="347"/>
        <end position="375"/>
    </location>
</feature>
<proteinExistence type="predicted"/>
<dbReference type="SUPFAM" id="SSF47459">
    <property type="entry name" value="HLH, helix-loop-helix DNA-binding domain"/>
    <property type="match status" value="1"/>
</dbReference>
<feature type="coiled-coil region" evidence="1">
    <location>
        <begin position="303"/>
        <end position="337"/>
    </location>
</feature>
<dbReference type="Proteomes" id="UP000271337">
    <property type="component" value="Unassembled WGS sequence"/>
</dbReference>
<accession>A0A3M7ACB4</accession>
<evidence type="ECO:0000313" key="6">
    <source>
        <dbReference type="Proteomes" id="UP000271337"/>
    </source>
</evidence>
<dbReference type="Proteomes" id="UP000276864">
    <property type="component" value="Unassembled WGS sequence"/>
</dbReference>
<evidence type="ECO:0000313" key="7">
    <source>
        <dbReference type="Proteomes" id="UP000276864"/>
    </source>
</evidence>
<reference evidence="6 7" key="1">
    <citation type="journal article" date="2018" name="BMC Genomics">
        <title>Genomic evidence for intraspecific hybridization in a clonal and extremely halotolerant yeast.</title>
        <authorList>
            <person name="Gostincar C."/>
            <person name="Stajich J.E."/>
            <person name="Zupancic J."/>
            <person name="Zalar P."/>
            <person name="Gunde-Cimerman N."/>
        </authorList>
    </citation>
    <scope>NUCLEOTIDE SEQUENCE [LARGE SCALE GENOMIC DNA]</scope>
    <source>
        <strain evidence="5 7">EXF-6651</strain>
        <strain evidence="4 6">EXF-6669</strain>
    </source>
</reference>
<protein>
    <recommendedName>
        <fullName evidence="3">BHLH domain-containing protein</fullName>
    </recommendedName>
</protein>
<comment type="caution">
    <text evidence="5">The sequence shown here is derived from an EMBL/GenBank/DDBJ whole genome shotgun (WGS) entry which is preliminary data.</text>
</comment>
<feature type="compositionally biased region" description="Low complexity" evidence="2">
    <location>
        <begin position="427"/>
        <end position="437"/>
    </location>
</feature>
<dbReference type="GO" id="GO:0045944">
    <property type="term" value="P:positive regulation of transcription by RNA polymerase II"/>
    <property type="evidence" value="ECO:0007669"/>
    <property type="project" value="InterPro"/>
</dbReference>